<evidence type="ECO:0000256" key="5">
    <source>
        <dbReference type="ARBA" id="ARBA00022679"/>
    </source>
</evidence>
<keyword evidence="5 10" id="KW-0808">Transferase</keyword>
<evidence type="ECO:0000256" key="7">
    <source>
        <dbReference type="ARBA" id="ARBA00023163"/>
    </source>
</evidence>
<evidence type="ECO:0000256" key="3">
    <source>
        <dbReference type="ARBA" id="ARBA00013725"/>
    </source>
</evidence>
<comment type="function">
    <text evidence="10">Promotes RNA polymerase assembly. Latches the N- and C-terminal regions of the beta' subunit thereby facilitating its interaction with the beta and alpha subunits.</text>
</comment>
<keyword evidence="4 10" id="KW-0240">DNA-directed RNA polymerase</keyword>
<evidence type="ECO:0000256" key="2">
    <source>
        <dbReference type="ARBA" id="ARBA00012418"/>
    </source>
</evidence>
<dbReference type="GO" id="GO:0003899">
    <property type="term" value="F:DNA-directed RNA polymerase activity"/>
    <property type="evidence" value="ECO:0007669"/>
    <property type="project" value="UniProtKB-EC"/>
</dbReference>
<evidence type="ECO:0000256" key="9">
    <source>
        <dbReference type="ARBA" id="ARBA00048552"/>
    </source>
</evidence>
<keyword evidence="6 10" id="KW-0548">Nucleotidyltransferase</keyword>
<dbReference type="HAMAP" id="MF_00366">
    <property type="entry name" value="RNApol_bact_RpoZ"/>
    <property type="match status" value="1"/>
</dbReference>
<name>A0ABW7CDN9_9CYAN</name>
<comment type="catalytic activity">
    <reaction evidence="9 10">
        <text>RNA(n) + a ribonucleoside 5'-triphosphate = RNA(n+1) + diphosphate</text>
        <dbReference type="Rhea" id="RHEA:21248"/>
        <dbReference type="Rhea" id="RHEA-COMP:14527"/>
        <dbReference type="Rhea" id="RHEA-COMP:17342"/>
        <dbReference type="ChEBI" id="CHEBI:33019"/>
        <dbReference type="ChEBI" id="CHEBI:61557"/>
        <dbReference type="ChEBI" id="CHEBI:140395"/>
        <dbReference type="EC" id="2.7.7.6"/>
    </reaction>
</comment>
<dbReference type="EMBL" id="JAZAQF010000069">
    <property type="protein sequence ID" value="MFG3818289.1"/>
    <property type="molecule type" value="Genomic_DNA"/>
</dbReference>
<keyword evidence="7 10" id="KW-0804">Transcription</keyword>
<reference evidence="12" key="1">
    <citation type="journal article" date="2024" name="Algal Res.">
        <title>Biochemical, toxicological and genomic investigation of a high-biomass producing Limnothrix strain isolated from Italian shallow drinking water reservoir.</title>
        <authorList>
            <person name="Simonazzi M."/>
            <person name="Shishido T.K."/>
            <person name="Delbaje E."/>
            <person name="Wahlsten M."/>
            <person name="Fewer D.P."/>
            <person name="Sivonen K."/>
            <person name="Pezzolesi L."/>
            <person name="Pistocchi R."/>
        </authorList>
    </citation>
    <scope>NUCLEOTIDE SEQUENCE [LARGE SCALE GENOMIC DNA]</scope>
    <source>
        <strain evidence="12">LRLZ20PSL1</strain>
    </source>
</reference>
<dbReference type="RefSeq" id="WP_099534409.1">
    <property type="nucleotide sequence ID" value="NZ_JAZAQF010000069.1"/>
</dbReference>
<evidence type="ECO:0000313" key="11">
    <source>
        <dbReference type="EMBL" id="MFG3818289.1"/>
    </source>
</evidence>
<evidence type="ECO:0000256" key="6">
    <source>
        <dbReference type="ARBA" id="ARBA00022695"/>
    </source>
</evidence>
<evidence type="ECO:0000256" key="4">
    <source>
        <dbReference type="ARBA" id="ARBA00022478"/>
    </source>
</evidence>
<proteinExistence type="inferred from homology"/>
<accession>A0ABW7CDN9</accession>
<dbReference type="GO" id="GO:0000428">
    <property type="term" value="C:DNA-directed RNA polymerase complex"/>
    <property type="evidence" value="ECO:0007669"/>
    <property type="project" value="UniProtKB-KW"/>
</dbReference>
<evidence type="ECO:0000256" key="10">
    <source>
        <dbReference type="HAMAP-Rule" id="MF_00366"/>
    </source>
</evidence>
<dbReference type="InterPro" id="IPR036161">
    <property type="entry name" value="RPB6/omega-like_sf"/>
</dbReference>
<dbReference type="InterPro" id="IPR003716">
    <property type="entry name" value="DNA-dir_RNA_pol_omega"/>
</dbReference>
<comment type="subunit">
    <text evidence="10">In cyanobacteria the RNAP catalytic core is composed of 2 alpha, 1 beta, 1 beta', 1 gamma and 1 omega subunit. When a sigma factor is associated with the core the holoenzyme is formed, which can initiate transcription.</text>
</comment>
<sequence>MSKLDKPFDTSDLMYRAASLISESSNRYKITVQVANRAKRRRYEEFDTGEESAMKPVIRAIIEMSDELTQPDIIVS</sequence>
<dbReference type="Pfam" id="PF01192">
    <property type="entry name" value="RNA_pol_Rpb6"/>
    <property type="match status" value="1"/>
</dbReference>
<dbReference type="EC" id="2.7.7.6" evidence="2 10"/>
<protein>
    <recommendedName>
        <fullName evidence="3 10">DNA-directed RNA polymerase subunit omega</fullName>
        <shortName evidence="10">RNAP omega subunit</shortName>
        <ecNumber evidence="2 10">2.7.7.6</ecNumber>
    </recommendedName>
    <alternativeName>
        <fullName evidence="10">RNA polymerase omega subunit</fullName>
    </alternativeName>
    <alternativeName>
        <fullName evidence="8 10">Transcriptase subunit omega</fullName>
    </alternativeName>
</protein>
<comment type="caution">
    <text evidence="11">The sequence shown here is derived from an EMBL/GenBank/DDBJ whole genome shotgun (WGS) entry which is preliminary data.</text>
</comment>
<dbReference type="NCBIfam" id="NF001574">
    <property type="entry name" value="PRK00392.2-5"/>
    <property type="match status" value="1"/>
</dbReference>
<evidence type="ECO:0000256" key="8">
    <source>
        <dbReference type="ARBA" id="ARBA00029924"/>
    </source>
</evidence>
<organism evidence="11 12">
    <name type="scientific">Limnothrix redekei LRLZ20PSL1</name>
    <dbReference type="NCBI Taxonomy" id="3112953"/>
    <lineage>
        <taxon>Bacteria</taxon>
        <taxon>Bacillati</taxon>
        <taxon>Cyanobacteriota</taxon>
        <taxon>Cyanophyceae</taxon>
        <taxon>Pseudanabaenales</taxon>
        <taxon>Pseudanabaenaceae</taxon>
        <taxon>Limnothrix</taxon>
    </lineage>
</organism>
<dbReference type="SUPFAM" id="SSF63562">
    <property type="entry name" value="RPB6/omega subunit-like"/>
    <property type="match status" value="1"/>
</dbReference>
<evidence type="ECO:0000313" key="12">
    <source>
        <dbReference type="Proteomes" id="UP001604335"/>
    </source>
</evidence>
<gene>
    <name evidence="10" type="primary">rpoZ</name>
    <name evidence="11" type="ORF">VPK24_11630</name>
</gene>
<dbReference type="InterPro" id="IPR006110">
    <property type="entry name" value="Pol_omega/Rpo6/RPB6"/>
</dbReference>
<comment type="similarity">
    <text evidence="1 10">Belongs to the RNA polymerase subunit omega family.</text>
</comment>
<evidence type="ECO:0000256" key="1">
    <source>
        <dbReference type="ARBA" id="ARBA00006711"/>
    </source>
</evidence>
<dbReference type="Proteomes" id="UP001604335">
    <property type="component" value="Unassembled WGS sequence"/>
</dbReference>
<keyword evidence="12" id="KW-1185">Reference proteome</keyword>